<keyword evidence="1" id="KW-0812">Transmembrane</keyword>
<organism evidence="2 3">
    <name type="scientific">Snodgrassella alvi</name>
    <dbReference type="NCBI Taxonomy" id="1196083"/>
    <lineage>
        <taxon>Bacteria</taxon>
        <taxon>Pseudomonadati</taxon>
        <taxon>Pseudomonadota</taxon>
        <taxon>Betaproteobacteria</taxon>
        <taxon>Neisseriales</taxon>
        <taxon>Neisseriaceae</taxon>
        <taxon>Snodgrassella</taxon>
    </lineage>
</organism>
<gene>
    <name evidence="2" type="ORF">BHC49_04945</name>
</gene>
<keyword evidence="1" id="KW-0472">Membrane</keyword>
<reference evidence="2 3" key="1">
    <citation type="journal article" date="2017" name="MBio">
        <title>Type VI secretion-mediated competition in the bee gut microbiome.</title>
        <authorList>
            <person name="Steele M.I."/>
            <person name="Kwong W.K."/>
            <person name="Powell J.E."/>
            <person name="Whiteley M."/>
            <person name="Moran N.A."/>
        </authorList>
    </citation>
    <scope>NUCLEOTIDE SEQUENCE [LARGE SCALE GENOMIC DNA]</scope>
    <source>
        <strain evidence="2 3">Nev3CBA3</strain>
    </source>
</reference>
<feature type="transmembrane region" description="Helical" evidence="1">
    <location>
        <begin position="146"/>
        <end position="165"/>
    </location>
</feature>
<evidence type="ECO:0000313" key="2">
    <source>
        <dbReference type="EMBL" id="PIT56082.1"/>
    </source>
</evidence>
<dbReference type="AlphaFoldDB" id="A0A2N9XYT3"/>
<keyword evidence="1" id="KW-1133">Transmembrane helix</keyword>
<dbReference type="Proteomes" id="UP000229434">
    <property type="component" value="Unassembled WGS sequence"/>
</dbReference>
<feature type="transmembrane region" description="Helical" evidence="1">
    <location>
        <begin position="171"/>
        <end position="192"/>
    </location>
</feature>
<evidence type="ECO:0000313" key="3">
    <source>
        <dbReference type="Proteomes" id="UP000229434"/>
    </source>
</evidence>
<evidence type="ECO:0000256" key="1">
    <source>
        <dbReference type="SAM" id="Phobius"/>
    </source>
</evidence>
<proteinExistence type="predicted"/>
<name>A0A2N9XYT3_9NEIS</name>
<sequence length="221" mass="25922">MDIISIIKSLIFIFSLSCIREFFSQQFLPSEDDMKKIAEYLVTTRKELNDKNASLKERKLALMSVPYLKYLDLSQIDFWEENYSNDIELLFNLYVAQGVHHKGLRRVIWNKNDLNYDYYDPFSLKNKSKQNKSQLRRLMNSTARPIIFIFILAILLLLMLFILSSSIGSAIFSYAFGTMIGIDLIFISLILYRNRIVMDATEKINNQYPDLIKGLDLEEQK</sequence>
<comment type="caution">
    <text evidence="2">The sequence shown here is derived from an EMBL/GenBank/DDBJ whole genome shotgun (WGS) entry which is preliminary data.</text>
</comment>
<accession>A0A2N9XYT3</accession>
<protein>
    <submittedName>
        <fullName evidence="2">Uncharacterized protein</fullName>
    </submittedName>
</protein>
<dbReference type="EMBL" id="MEIS01000093">
    <property type="protein sequence ID" value="PIT56082.1"/>
    <property type="molecule type" value="Genomic_DNA"/>
</dbReference>